<dbReference type="PANTHER" id="PTHR48079:SF6">
    <property type="entry name" value="NAD(P)-BINDING DOMAIN-CONTAINING PROTEIN-RELATED"/>
    <property type="match status" value="1"/>
</dbReference>
<sequence>MSKKIAVLGCGWLGFPLCKAFIKQGFEVNGTTTTASKLTELKEAGIVPFCISLDSEGVRGDIATFLEGVSVLIINIPPQLRKANSRSTEQVFVQKIQNLLPYIEHSGVSKVLFVSSTSVYADSTMIITEQTPPNPVTESGQQLAIVEDLLQSNGAFETTIVRFGGLVGPKRHPVWSLSGQQNIANPEAPILLIHQKNAIEILMQIVVKNVWNTLFNAVAPYHPSKKMFYQSLAQKWHLPMPEFDDQSVSKLKYIANYRLSKVLHYHFDHHHLDDLEF</sequence>
<name>A0A543G2W7_9FLAO</name>
<organism evidence="2 3">
    <name type="scientific">Flavobacterium branchiophilum</name>
    <dbReference type="NCBI Taxonomy" id="55197"/>
    <lineage>
        <taxon>Bacteria</taxon>
        <taxon>Pseudomonadati</taxon>
        <taxon>Bacteroidota</taxon>
        <taxon>Flavobacteriia</taxon>
        <taxon>Flavobacteriales</taxon>
        <taxon>Flavobacteriaceae</taxon>
        <taxon>Flavobacterium</taxon>
    </lineage>
</organism>
<evidence type="ECO:0000259" key="1">
    <source>
        <dbReference type="Pfam" id="PF01370"/>
    </source>
</evidence>
<dbReference type="Pfam" id="PF01370">
    <property type="entry name" value="Epimerase"/>
    <property type="match status" value="1"/>
</dbReference>
<dbReference type="SUPFAM" id="SSF51735">
    <property type="entry name" value="NAD(P)-binding Rossmann-fold domains"/>
    <property type="match status" value="1"/>
</dbReference>
<dbReference type="InterPro" id="IPR001509">
    <property type="entry name" value="Epimerase_deHydtase"/>
</dbReference>
<comment type="caution">
    <text evidence="2">The sequence shown here is derived from an EMBL/GenBank/DDBJ whole genome shotgun (WGS) entry which is preliminary data.</text>
</comment>
<accession>A0A543G2W7</accession>
<dbReference type="GO" id="GO:0004029">
    <property type="term" value="F:aldehyde dehydrogenase (NAD+) activity"/>
    <property type="evidence" value="ECO:0007669"/>
    <property type="project" value="TreeGrafter"/>
</dbReference>
<evidence type="ECO:0000313" key="2">
    <source>
        <dbReference type="EMBL" id="TQM40409.1"/>
    </source>
</evidence>
<dbReference type="PANTHER" id="PTHR48079">
    <property type="entry name" value="PROTEIN YEEZ"/>
    <property type="match status" value="1"/>
</dbReference>
<gene>
    <name evidence="2" type="ORF">BC670_1294</name>
</gene>
<protein>
    <submittedName>
        <fullName evidence="2">Putative NAD(P)-binding protein</fullName>
    </submittedName>
</protein>
<feature type="domain" description="NAD-dependent epimerase/dehydratase" evidence="1">
    <location>
        <begin position="7"/>
        <end position="171"/>
    </location>
</feature>
<proteinExistence type="predicted"/>
<dbReference type="InterPro" id="IPR051783">
    <property type="entry name" value="NAD(P)-dependent_oxidoreduct"/>
</dbReference>
<dbReference type="GO" id="GO:0005737">
    <property type="term" value="C:cytoplasm"/>
    <property type="evidence" value="ECO:0007669"/>
    <property type="project" value="TreeGrafter"/>
</dbReference>
<dbReference type="InterPro" id="IPR036291">
    <property type="entry name" value="NAD(P)-bd_dom_sf"/>
</dbReference>
<dbReference type="Gene3D" id="3.40.50.720">
    <property type="entry name" value="NAD(P)-binding Rossmann-like Domain"/>
    <property type="match status" value="1"/>
</dbReference>
<dbReference type="RefSeq" id="WP_089079673.1">
    <property type="nucleotide sequence ID" value="NZ_VFPJ01000001.1"/>
</dbReference>
<evidence type="ECO:0000313" key="3">
    <source>
        <dbReference type="Proteomes" id="UP000320773"/>
    </source>
</evidence>
<reference evidence="2 3" key="1">
    <citation type="submission" date="2019-06" db="EMBL/GenBank/DDBJ databases">
        <title>Genomic Encyclopedia of Archaeal and Bacterial Type Strains, Phase II (KMG-II): from individual species to whole genera.</title>
        <authorList>
            <person name="Goeker M."/>
        </authorList>
    </citation>
    <scope>NUCLEOTIDE SEQUENCE [LARGE SCALE GENOMIC DNA]</scope>
    <source>
        <strain evidence="2 3">DSM 24789</strain>
    </source>
</reference>
<dbReference type="AlphaFoldDB" id="A0A543G2W7"/>
<dbReference type="EMBL" id="VFPJ01000001">
    <property type="protein sequence ID" value="TQM40409.1"/>
    <property type="molecule type" value="Genomic_DNA"/>
</dbReference>
<dbReference type="Proteomes" id="UP000320773">
    <property type="component" value="Unassembled WGS sequence"/>
</dbReference>